<feature type="transmembrane region" description="Helical" evidence="2">
    <location>
        <begin position="86"/>
        <end position="118"/>
    </location>
</feature>
<evidence type="ECO:0000313" key="3">
    <source>
        <dbReference type="EMBL" id="VDM59890.1"/>
    </source>
</evidence>
<gene>
    <name evidence="3" type="ORF">ACOC_LOCUS8305</name>
</gene>
<feature type="compositionally biased region" description="Polar residues" evidence="1">
    <location>
        <begin position="135"/>
        <end position="146"/>
    </location>
</feature>
<feature type="transmembrane region" description="Helical" evidence="2">
    <location>
        <begin position="40"/>
        <end position="57"/>
    </location>
</feature>
<organism evidence="5">
    <name type="scientific">Angiostrongylus costaricensis</name>
    <name type="common">Nematode worm</name>
    <dbReference type="NCBI Taxonomy" id="334426"/>
    <lineage>
        <taxon>Eukaryota</taxon>
        <taxon>Metazoa</taxon>
        <taxon>Ecdysozoa</taxon>
        <taxon>Nematoda</taxon>
        <taxon>Chromadorea</taxon>
        <taxon>Rhabditida</taxon>
        <taxon>Rhabditina</taxon>
        <taxon>Rhabditomorpha</taxon>
        <taxon>Strongyloidea</taxon>
        <taxon>Metastrongylidae</taxon>
        <taxon>Angiostrongylus</taxon>
    </lineage>
</organism>
<evidence type="ECO:0000313" key="4">
    <source>
        <dbReference type="Proteomes" id="UP000267027"/>
    </source>
</evidence>
<dbReference type="EMBL" id="UYYA01004140">
    <property type="protein sequence ID" value="VDM59890.1"/>
    <property type="molecule type" value="Genomic_DNA"/>
</dbReference>
<reference evidence="5" key="1">
    <citation type="submission" date="2016-04" db="UniProtKB">
        <authorList>
            <consortium name="WormBaseParasite"/>
        </authorList>
    </citation>
    <scope>IDENTIFICATION</scope>
</reference>
<evidence type="ECO:0000256" key="1">
    <source>
        <dbReference type="SAM" id="MobiDB-lite"/>
    </source>
</evidence>
<keyword evidence="4" id="KW-1185">Reference proteome</keyword>
<evidence type="ECO:0000313" key="5">
    <source>
        <dbReference type="WBParaSite" id="ACOC_0000830401-mRNA-1"/>
    </source>
</evidence>
<proteinExistence type="predicted"/>
<name>A0A158PJ37_ANGCS</name>
<feature type="region of interest" description="Disordered" evidence="1">
    <location>
        <begin position="126"/>
        <end position="170"/>
    </location>
</feature>
<keyword evidence="2" id="KW-0812">Transmembrane</keyword>
<keyword evidence="2" id="KW-1133">Transmembrane helix</keyword>
<sequence length="203" mass="22457">MSTGKRSESIGIYSYECCGAFITDCSGAITQFMHPEMRSLLGLAVTAMATTIVTVIADGENRAKRSYYGYDYGYGVDGDFWYAGRILGIILGVSLLLVCCCIPCVCLAGIWFLGWFGLRQRRQRKTRTTNTTTNSGNPASSSTSKQVTRHPIRVHDSPLPRRTRSFSDDAGGDNIIYSAEDRYYTSSAPSGNRRPSFYRASQF</sequence>
<dbReference type="OrthoDB" id="5864510at2759"/>
<reference evidence="3 4" key="2">
    <citation type="submission" date="2018-11" db="EMBL/GenBank/DDBJ databases">
        <authorList>
            <consortium name="Pathogen Informatics"/>
        </authorList>
    </citation>
    <scope>NUCLEOTIDE SEQUENCE [LARGE SCALE GENOMIC DNA]</scope>
    <source>
        <strain evidence="3 4">Costa Rica</strain>
    </source>
</reference>
<keyword evidence="2" id="KW-0472">Membrane</keyword>
<dbReference type="AlphaFoldDB" id="A0A158PJ37"/>
<dbReference type="Proteomes" id="UP000267027">
    <property type="component" value="Unassembled WGS sequence"/>
</dbReference>
<evidence type="ECO:0000256" key="2">
    <source>
        <dbReference type="SAM" id="Phobius"/>
    </source>
</evidence>
<dbReference type="WBParaSite" id="ACOC_0000830401-mRNA-1">
    <property type="protein sequence ID" value="ACOC_0000830401-mRNA-1"/>
    <property type="gene ID" value="ACOC_0000830401"/>
</dbReference>
<accession>A0A158PJ37</accession>
<protein>
    <submittedName>
        <fullName evidence="3 5">Uncharacterized protein</fullName>
    </submittedName>
</protein>